<keyword evidence="2" id="KW-0472">Membrane</keyword>
<name>A0A0J0XXY8_9TREE</name>
<dbReference type="EMBL" id="KQ087179">
    <property type="protein sequence ID" value="KLT45906.1"/>
    <property type="molecule type" value="Genomic_DNA"/>
</dbReference>
<feature type="region of interest" description="Disordered" evidence="1">
    <location>
        <begin position="522"/>
        <end position="601"/>
    </location>
</feature>
<dbReference type="InterPro" id="IPR021047">
    <property type="entry name" value="Mannosyltransferase_CMT1"/>
</dbReference>
<keyword evidence="4" id="KW-1185">Reference proteome</keyword>
<evidence type="ECO:0000313" key="3">
    <source>
        <dbReference type="EMBL" id="KLT45906.1"/>
    </source>
</evidence>
<gene>
    <name evidence="3" type="ORF">CC85DRAFT_325179</name>
</gene>
<reference evidence="3 4" key="1">
    <citation type="submission" date="2015-03" db="EMBL/GenBank/DDBJ databases">
        <title>Genomics and transcriptomics of the oil-accumulating basidiomycete yeast T. oleaginosus allow insights into substrate utilization and the diverse evolutionary trajectories of mating systems in fungi.</title>
        <authorList>
            <consortium name="DOE Joint Genome Institute"/>
            <person name="Kourist R."/>
            <person name="Kracht O."/>
            <person name="Bracharz F."/>
            <person name="Lipzen A."/>
            <person name="Nolan M."/>
            <person name="Ohm R."/>
            <person name="Grigoriev I."/>
            <person name="Sun S."/>
            <person name="Heitman J."/>
            <person name="Bruck T."/>
            <person name="Nowrousian M."/>
        </authorList>
    </citation>
    <scope>NUCLEOTIDE SEQUENCE [LARGE SCALE GENOMIC DNA]</scope>
    <source>
        <strain evidence="3 4">IBC0246</strain>
    </source>
</reference>
<accession>A0A0J0XXY8</accession>
<dbReference type="OrthoDB" id="262547at2759"/>
<evidence type="ECO:0000256" key="1">
    <source>
        <dbReference type="SAM" id="MobiDB-lite"/>
    </source>
</evidence>
<dbReference type="Proteomes" id="UP000053611">
    <property type="component" value="Unassembled WGS sequence"/>
</dbReference>
<dbReference type="RefSeq" id="XP_018282397.1">
    <property type="nucleotide sequence ID" value="XM_018426304.1"/>
</dbReference>
<keyword evidence="2" id="KW-0812">Transmembrane</keyword>
<evidence type="ECO:0000256" key="2">
    <source>
        <dbReference type="SAM" id="Phobius"/>
    </source>
</evidence>
<evidence type="ECO:0008006" key="5">
    <source>
        <dbReference type="Google" id="ProtNLM"/>
    </source>
</evidence>
<dbReference type="AlphaFoldDB" id="A0A0J0XXY8"/>
<protein>
    <recommendedName>
        <fullName evidence="5">Glycosyltransferase family 69 protein</fullName>
    </recommendedName>
</protein>
<dbReference type="Pfam" id="PF11735">
    <property type="entry name" value="CAP59_mtransfer"/>
    <property type="match status" value="1"/>
</dbReference>
<dbReference type="PANTHER" id="PTHR34144">
    <property type="entry name" value="CHROMOSOME 8, WHOLE GENOME SHOTGUN SEQUENCE"/>
    <property type="match status" value="1"/>
</dbReference>
<feature type="transmembrane region" description="Helical" evidence="2">
    <location>
        <begin position="47"/>
        <end position="68"/>
    </location>
</feature>
<organism evidence="3 4">
    <name type="scientific">Cutaneotrichosporon oleaginosum</name>
    <dbReference type="NCBI Taxonomy" id="879819"/>
    <lineage>
        <taxon>Eukaryota</taxon>
        <taxon>Fungi</taxon>
        <taxon>Dikarya</taxon>
        <taxon>Basidiomycota</taxon>
        <taxon>Agaricomycotina</taxon>
        <taxon>Tremellomycetes</taxon>
        <taxon>Trichosporonales</taxon>
        <taxon>Trichosporonaceae</taxon>
        <taxon>Cutaneotrichosporon</taxon>
    </lineage>
</organism>
<sequence>MGSPISRHPHTPAFAHAPAFPAPAFPLPVRTSSRRRRRGVRIWPPRNFIRVGLFFSALLFLFAIWSLASSKWRTSHTPARPARVRAQRPIVPPPRNDSRAEPRHPGVSRIPLGHRHGYAEAPLPSLRQAFDFLRPLINGVRDRTPAVPAEHDLMSPIFPPFLTPALRERYAHLAPRFENGAVVPGTEKRILMVAVCKQVAGMLADWFATYTVLADFLGPESLVVSLVEGGSDDGSGELLAGALREHLLFIGVPPENIFLQTNTPPLDWEHSHRIELLARMRNDAMAPIFESDTPHAAPDGKDWTHVVWHNDVYFGAGHVLELLHQHETQDSDITCGWDHAGKWFYDGWVGRDMSGDLYSPFPVPKEDEEKPAKFFPSSPATRERHDRLLPYQVFSGWNGMLVINPAPFAPPYNVRFRRGIPRRPDQREGEEECQSSESMFISWDFWRYGFGRVLTVPGVHLTYGKGDARTRGWLEMPRPEGRYREDVDWVDSPPSKVRCHDWPDKIGKALWAWGTVRWTDPPELEIPHPNTPRPPPGRKSTIKGAIDAETDDETKAESSSIERRETATAPKEKVTPAIVSETPEEEKLIVAPQGWAPDPTS</sequence>
<proteinExistence type="predicted"/>
<dbReference type="PANTHER" id="PTHR34144:SF5">
    <property type="entry name" value="ALPHA-1,3-MANNOSYLTRANSFERASE CMT1"/>
    <property type="match status" value="1"/>
</dbReference>
<dbReference type="GeneID" id="28986907"/>
<evidence type="ECO:0000313" key="4">
    <source>
        <dbReference type="Proteomes" id="UP000053611"/>
    </source>
</evidence>
<feature type="region of interest" description="Disordered" evidence="1">
    <location>
        <begin position="76"/>
        <end position="111"/>
    </location>
</feature>
<feature type="compositionally biased region" description="Basic and acidic residues" evidence="1">
    <location>
        <begin position="553"/>
        <end position="574"/>
    </location>
</feature>
<keyword evidence="2" id="KW-1133">Transmembrane helix</keyword>